<evidence type="ECO:0000313" key="6">
    <source>
        <dbReference type="EMBL" id="SOC43259.1"/>
    </source>
</evidence>
<protein>
    <submittedName>
        <fullName evidence="6">Starch phosphorylase</fullName>
    </submittedName>
</protein>
<dbReference type="SUPFAM" id="SSF53756">
    <property type="entry name" value="UDP-Glycosyltransferase/glycogen phosphorylase"/>
    <property type="match status" value="1"/>
</dbReference>
<dbReference type="GO" id="GO:0030170">
    <property type="term" value="F:pyridoxal phosphate binding"/>
    <property type="evidence" value="ECO:0007669"/>
    <property type="project" value="InterPro"/>
</dbReference>
<dbReference type="GO" id="GO:0005975">
    <property type="term" value="P:carbohydrate metabolic process"/>
    <property type="evidence" value="ECO:0007669"/>
    <property type="project" value="InterPro"/>
</dbReference>
<sequence>MDGQPEETSGLLALRELALDLHWSWNHASDRLWRELDAETWETTGNPWGVLHTVSRSKTRALLAQSDFRQTIEALLKEKREAANESRWFQQAHPASPLKTVAYFSLEFMLTEALPIYSGGLGNVAGDQLKTASDLGVPVVGVGLLYSQGYFRQSIGRDGSQEALYPVNEPDQLPIQPLRSADGEWLRLQIDLPGCKLWIRTWEVQIGRLKLYLLDMNDPANPATYRCITSELYGGGPETRLMQEMILGMAGWQLLRTLGLEPQVCHLNEGHAAFAALERIRCFRVDHDVSFAEALAATRVGNVFTTHTAVAAGFDRFAPELITKYFRSYAENHLGIAIADFLALGRKDRNDDLEPFNMAYLAIRSSGAVNAVSALHGKVSRSLFQPLFPGWPTDDVPIGHVTNGIHVPTWDSVQSDALWTEAAGKDRWRGDLTGLETGILKLDIQQIWRMRNESRQNLCDRVRRQYLRQRVEDAEIGGGLDAAHGIFDPHALTLGFARRFATYKRPALLLRDPDRLVRILTDARHPVQLVLAGKAHPQDAEGQALIKAWNEFARRPELRSRLIFVRDYNMRQAEWLVQGVDVWINTPRRPWEASGTSGMKILANGGLNLSELDGWWAEAYEPEVGWAIGDGEEHGDDPTVDEAEADALYSLLEDVIVPEFYSRNQDGIPTRWIERVRESMASLAPRFSTNRTVREYAEKFYLPAAVAYEARSAEGGKVARELARWKQDLDRLWPHVRFGAVNTEEAEDTRLFSVEVYLGELPPEMVKVELYAEPMAGEKAFLAVMTGQDSGQGSYRYRASIPPNRPVSDFTPRIVPYHPLARLPLEDTRIAWQR</sequence>
<evidence type="ECO:0000259" key="5">
    <source>
        <dbReference type="Pfam" id="PF11897"/>
    </source>
</evidence>
<keyword evidence="7" id="KW-1185">Reference proteome</keyword>
<name>A0A285UN50_9HYPH</name>
<dbReference type="PANTHER" id="PTHR42655:SF1">
    <property type="entry name" value="GLYCOGEN PHOSPHORYLASE"/>
    <property type="match status" value="1"/>
</dbReference>
<dbReference type="Pfam" id="PF00343">
    <property type="entry name" value="Phosphorylase"/>
    <property type="match status" value="1"/>
</dbReference>
<dbReference type="InterPro" id="IPR024517">
    <property type="entry name" value="Glycogen_phosphorylase_DUF3417"/>
</dbReference>
<comment type="catalytic activity">
    <reaction evidence="1">
        <text>[(1-&gt;4)-alpha-D-glucosyl](n) + phosphate = [(1-&gt;4)-alpha-D-glucosyl](n-1) + alpha-D-glucose 1-phosphate</text>
        <dbReference type="Rhea" id="RHEA:41732"/>
        <dbReference type="Rhea" id="RHEA-COMP:9584"/>
        <dbReference type="Rhea" id="RHEA-COMP:9586"/>
        <dbReference type="ChEBI" id="CHEBI:15444"/>
        <dbReference type="ChEBI" id="CHEBI:43474"/>
        <dbReference type="ChEBI" id="CHEBI:58601"/>
        <dbReference type="EC" id="2.4.1.1"/>
    </reaction>
</comment>
<dbReference type="GO" id="GO:0008184">
    <property type="term" value="F:glycogen phosphorylase activity"/>
    <property type="evidence" value="ECO:0007669"/>
    <property type="project" value="InterPro"/>
</dbReference>
<evidence type="ECO:0000256" key="2">
    <source>
        <dbReference type="ARBA" id="ARBA00006047"/>
    </source>
</evidence>
<gene>
    <name evidence="6" type="ORF">SAMN05892877_1118</name>
</gene>
<dbReference type="EMBL" id="OBQD01000011">
    <property type="protein sequence ID" value="SOC43259.1"/>
    <property type="molecule type" value="Genomic_DNA"/>
</dbReference>
<dbReference type="Gene3D" id="3.40.50.2000">
    <property type="entry name" value="Glycogen Phosphorylase B"/>
    <property type="match status" value="3"/>
</dbReference>
<dbReference type="Pfam" id="PF11897">
    <property type="entry name" value="DUF3417"/>
    <property type="match status" value="1"/>
</dbReference>
<dbReference type="OrthoDB" id="7229284at2"/>
<feature type="modified residue" description="N6-(pyridoxal phosphate)lysine" evidence="4">
    <location>
        <position position="600"/>
    </location>
</feature>
<proteinExistence type="inferred from homology"/>
<dbReference type="PIRSF" id="PIRSF000460">
    <property type="entry name" value="Pprylas_GlgP"/>
    <property type="match status" value="1"/>
</dbReference>
<keyword evidence="3" id="KW-0021">Allosteric enzyme</keyword>
<reference evidence="6 7" key="1">
    <citation type="submission" date="2017-08" db="EMBL/GenBank/DDBJ databases">
        <authorList>
            <person name="de Groot N.N."/>
        </authorList>
    </citation>
    <scope>NUCLEOTIDE SEQUENCE [LARGE SCALE GENOMIC DNA]</scope>
    <source>
        <strain evidence="6 7">JC85</strain>
    </source>
</reference>
<dbReference type="InterPro" id="IPR052182">
    <property type="entry name" value="Glycogen/Maltodextrin_Phosph"/>
</dbReference>
<dbReference type="RefSeq" id="WP_097141130.1">
    <property type="nucleotide sequence ID" value="NZ_OBQD01000011.1"/>
</dbReference>
<dbReference type="NCBIfam" id="TIGR02094">
    <property type="entry name" value="more_P_ylases"/>
    <property type="match status" value="1"/>
</dbReference>
<evidence type="ECO:0000256" key="3">
    <source>
        <dbReference type="ARBA" id="ARBA00022533"/>
    </source>
</evidence>
<accession>A0A285UN50</accession>
<comment type="similarity">
    <text evidence="2">Belongs to the glycogen phosphorylase family.</text>
</comment>
<dbReference type="InterPro" id="IPR011834">
    <property type="entry name" value="Agluc_phsphrylas"/>
</dbReference>
<dbReference type="PANTHER" id="PTHR42655">
    <property type="entry name" value="GLYCOGEN PHOSPHORYLASE"/>
    <property type="match status" value="1"/>
</dbReference>
<feature type="domain" description="DUF3417" evidence="5">
    <location>
        <begin position="11"/>
        <end position="114"/>
    </location>
</feature>
<dbReference type="Proteomes" id="UP000219167">
    <property type="component" value="Unassembled WGS sequence"/>
</dbReference>
<keyword evidence="4" id="KW-0663">Pyridoxal phosphate</keyword>
<evidence type="ECO:0000313" key="7">
    <source>
        <dbReference type="Proteomes" id="UP000219167"/>
    </source>
</evidence>
<dbReference type="AlphaFoldDB" id="A0A285UN50"/>
<organism evidence="6 7">
    <name type="scientific">Rhizobium subbaraonis</name>
    <dbReference type="NCBI Taxonomy" id="908946"/>
    <lineage>
        <taxon>Bacteria</taxon>
        <taxon>Pseudomonadati</taxon>
        <taxon>Pseudomonadota</taxon>
        <taxon>Alphaproteobacteria</taxon>
        <taxon>Hyphomicrobiales</taxon>
        <taxon>Rhizobiaceae</taxon>
        <taxon>Rhizobium/Agrobacterium group</taxon>
        <taxon>Rhizobium</taxon>
    </lineage>
</organism>
<evidence type="ECO:0000256" key="1">
    <source>
        <dbReference type="ARBA" id="ARBA00001275"/>
    </source>
</evidence>
<dbReference type="InterPro" id="IPR000811">
    <property type="entry name" value="Glyco_trans_35"/>
</dbReference>
<evidence type="ECO:0000256" key="4">
    <source>
        <dbReference type="PIRSR" id="PIRSR000460-1"/>
    </source>
</evidence>